<dbReference type="PRINTS" id="PR00111">
    <property type="entry name" value="ABHYDROLASE"/>
</dbReference>
<keyword evidence="4 10" id="KW-0808">Transferase</keyword>
<evidence type="ECO:0000256" key="6">
    <source>
        <dbReference type="ARBA" id="ARBA00023315"/>
    </source>
</evidence>
<dbReference type="NCBIfam" id="NF011457">
    <property type="entry name" value="PRK14875.1"/>
    <property type="match status" value="1"/>
</dbReference>
<dbReference type="PANTHER" id="PTHR43178">
    <property type="entry name" value="DIHYDROLIPOAMIDE ACETYLTRANSFERASE COMPONENT OF PYRUVATE DEHYDROGENASE COMPLEX"/>
    <property type="match status" value="1"/>
</dbReference>
<dbReference type="InterPro" id="IPR004167">
    <property type="entry name" value="PSBD"/>
</dbReference>
<dbReference type="InterPro" id="IPR029058">
    <property type="entry name" value="AB_hydrolase_fold"/>
</dbReference>
<dbReference type="PROSITE" id="PS50968">
    <property type="entry name" value="BIOTINYL_LIPOYL"/>
    <property type="match status" value="1"/>
</dbReference>
<dbReference type="Pfam" id="PF12697">
    <property type="entry name" value="Abhydrolase_6"/>
    <property type="match status" value="1"/>
</dbReference>
<sequence length="459" mass="48759">MPTEVILPKVDMDMDAGLLAQWHVATGEHVEKGAALFDIETDKAAMEVEAPASGIVGHIVAEAGSRIPVGQVVAWIYAENEEIPDLPPGGTISGDTGAAEQEAGRNEVAEVPQPTAPAARGSDEAGAENDSGSPRPRATPAARAAARKSGVDLGRVAGSGPKGRIQADDVMRQQPVSSGPAAVAGLSEAAPPVDWAENQRPLAMTRRKGRAKGHPILLIHGFAADASGWAPLEKALGDAREIIRIELPCHGRSPLVRIGSFREFTRMMVRAFDDLDVAQLHLVGHSLGGAVAAAIADIRPRRIASLSLISPAGLGPEIDGATLYGIARATRTDSLAPWLKRLAARPDAISHDFAKAAMMARMEPELRAAQVELADMLFPDGTQSFDLSAAMARVDTPFKIVWGRQDRILPWRHALRAPDVAGLHLLDKAGHIPHIERPEAVALPLLENFRTGEIPVQQR</sequence>
<dbReference type="PROSITE" id="PS51826">
    <property type="entry name" value="PSBD"/>
    <property type="match status" value="1"/>
</dbReference>
<feature type="compositionally biased region" description="Low complexity" evidence="7">
    <location>
        <begin position="134"/>
        <end position="144"/>
    </location>
</feature>
<dbReference type="Pfam" id="PF02817">
    <property type="entry name" value="E3_binding"/>
    <property type="match status" value="1"/>
</dbReference>
<evidence type="ECO:0000313" key="10">
    <source>
        <dbReference type="EMBL" id="RJE89282.1"/>
    </source>
</evidence>
<accession>A0A418T7V0</accession>
<keyword evidence="11" id="KW-1185">Reference proteome</keyword>
<dbReference type="InterPro" id="IPR000089">
    <property type="entry name" value="Biotin_lipoyl"/>
</dbReference>
<dbReference type="InterPro" id="IPR003016">
    <property type="entry name" value="2-oxoA_DH_lipoyl-BS"/>
</dbReference>
<keyword evidence="5" id="KW-0450">Lipoyl</keyword>
<dbReference type="Gene3D" id="4.10.320.10">
    <property type="entry name" value="E3-binding domain"/>
    <property type="match status" value="1"/>
</dbReference>
<dbReference type="SUPFAM" id="SSF51230">
    <property type="entry name" value="Single hybrid motif"/>
    <property type="match status" value="1"/>
</dbReference>
<dbReference type="CDD" id="cd06849">
    <property type="entry name" value="lipoyl_domain"/>
    <property type="match status" value="1"/>
</dbReference>
<dbReference type="EMBL" id="QZCG01000001">
    <property type="protein sequence ID" value="RJE89282.1"/>
    <property type="molecule type" value="Genomic_DNA"/>
</dbReference>
<dbReference type="SUPFAM" id="SSF47005">
    <property type="entry name" value="Peripheral subunit-binding domain of 2-oxo acid dehydrogenase complex"/>
    <property type="match status" value="1"/>
</dbReference>
<dbReference type="GO" id="GO:0005737">
    <property type="term" value="C:cytoplasm"/>
    <property type="evidence" value="ECO:0007669"/>
    <property type="project" value="TreeGrafter"/>
</dbReference>
<feature type="region of interest" description="Disordered" evidence="7">
    <location>
        <begin position="83"/>
        <end position="164"/>
    </location>
</feature>
<dbReference type="AlphaFoldDB" id="A0A418T7V0"/>
<dbReference type="Gene3D" id="3.40.50.1820">
    <property type="entry name" value="alpha/beta hydrolase"/>
    <property type="match status" value="1"/>
</dbReference>
<dbReference type="PANTHER" id="PTHR43178:SF5">
    <property type="entry name" value="LIPOAMIDE ACYLTRANSFERASE COMPONENT OF BRANCHED-CHAIN ALPHA-KETO ACID DEHYDROGENASE COMPLEX, MITOCHONDRIAL"/>
    <property type="match status" value="1"/>
</dbReference>
<dbReference type="Pfam" id="PF00364">
    <property type="entry name" value="Biotin_lipoyl"/>
    <property type="match status" value="1"/>
</dbReference>
<evidence type="ECO:0000256" key="2">
    <source>
        <dbReference type="ARBA" id="ARBA00007317"/>
    </source>
</evidence>
<evidence type="ECO:0000259" key="8">
    <source>
        <dbReference type="PROSITE" id="PS50968"/>
    </source>
</evidence>
<proteinExistence type="inferred from homology"/>
<dbReference type="InterPro" id="IPR011053">
    <property type="entry name" value="Single_hybrid_motif"/>
</dbReference>
<reference evidence="11" key="1">
    <citation type="submission" date="2018-09" db="EMBL/GenBank/DDBJ databases">
        <title>Acidovorax cavernicola nov. sp. isolated from Gruta de las Maravillas (Aracena, Spain).</title>
        <authorList>
            <person name="Jurado V."/>
            <person name="Gutierrez-Patricio S."/>
            <person name="Gonzalez-Pimentel J.L."/>
            <person name="Miller A.Z."/>
            <person name="Laiz L."/>
            <person name="Saiz-Jimenez C."/>
        </authorList>
    </citation>
    <scope>NUCLEOTIDE SEQUENCE [LARGE SCALE GENOMIC DNA]</scope>
    <source>
        <strain evidence="11">1011MAR3C25</strain>
    </source>
</reference>
<dbReference type="SUPFAM" id="SSF53474">
    <property type="entry name" value="alpha/beta-Hydrolases"/>
    <property type="match status" value="1"/>
</dbReference>
<dbReference type="OrthoDB" id="9804723at2"/>
<dbReference type="InterPro" id="IPR036625">
    <property type="entry name" value="E3-bd_dom_sf"/>
</dbReference>
<evidence type="ECO:0000256" key="5">
    <source>
        <dbReference type="ARBA" id="ARBA00022823"/>
    </source>
</evidence>
<keyword evidence="6" id="KW-0012">Acyltransferase</keyword>
<evidence type="ECO:0000256" key="4">
    <source>
        <dbReference type="ARBA" id="ARBA00022679"/>
    </source>
</evidence>
<comment type="caution">
    <text evidence="10">The sequence shown here is derived from an EMBL/GenBank/DDBJ whole genome shotgun (WGS) entry which is preliminary data.</text>
</comment>
<name>A0A418T7V0_9RHOB</name>
<dbReference type="RefSeq" id="WP_119745070.1">
    <property type="nucleotide sequence ID" value="NZ_QZCG01000001.1"/>
</dbReference>
<evidence type="ECO:0000256" key="1">
    <source>
        <dbReference type="ARBA" id="ARBA00001938"/>
    </source>
</evidence>
<dbReference type="Gene3D" id="2.40.50.100">
    <property type="match status" value="1"/>
</dbReference>
<dbReference type="GO" id="GO:0031405">
    <property type="term" value="F:lipoic acid binding"/>
    <property type="evidence" value="ECO:0007669"/>
    <property type="project" value="TreeGrafter"/>
</dbReference>
<dbReference type="InterPro" id="IPR050743">
    <property type="entry name" value="2-oxoacid_DH_E2_comp"/>
</dbReference>
<dbReference type="PROSITE" id="PS00189">
    <property type="entry name" value="LIPOYL"/>
    <property type="match status" value="1"/>
</dbReference>
<comment type="cofactor">
    <cofactor evidence="1">
        <name>(R)-lipoate</name>
        <dbReference type="ChEBI" id="CHEBI:83088"/>
    </cofactor>
</comment>
<evidence type="ECO:0000313" key="11">
    <source>
        <dbReference type="Proteomes" id="UP000284202"/>
    </source>
</evidence>
<evidence type="ECO:0000259" key="9">
    <source>
        <dbReference type="PROSITE" id="PS51826"/>
    </source>
</evidence>
<organism evidence="10 11">
    <name type="scientific">Paracoccus onubensis</name>
    <dbReference type="NCBI Taxonomy" id="1675788"/>
    <lineage>
        <taxon>Bacteria</taxon>
        <taxon>Pseudomonadati</taxon>
        <taxon>Pseudomonadota</taxon>
        <taxon>Alphaproteobacteria</taxon>
        <taxon>Rhodobacterales</taxon>
        <taxon>Paracoccaceae</taxon>
        <taxon>Paracoccus</taxon>
    </lineage>
</organism>
<comment type="similarity">
    <text evidence="2">Belongs to the 2-oxoacid dehydrogenase family.</text>
</comment>
<evidence type="ECO:0000256" key="7">
    <source>
        <dbReference type="SAM" id="MobiDB-lite"/>
    </source>
</evidence>
<feature type="domain" description="Lipoyl-binding" evidence="8">
    <location>
        <begin position="2"/>
        <end position="77"/>
    </location>
</feature>
<feature type="domain" description="Peripheral subunit-binding (PSBD)" evidence="9">
    <location>
        <begin position="137"/>
        <end position="174"/>
    </location>
</feature>
<dbReference type="InterPro" id="IPR000073">
    <property type="entry name" value="AB_hydrolase_1"/>
</dbReference>
<dbReference type="Proteomes" id="UP000284202">
    <property type="component" value="Unassembled WGS sequence"/>
</dbReference>
<protein>
    <submittedName>
        <fullName evidence="10">Acetoin dehydrogenase dihydrolipoyllysine-residue acetyltransferase subunit</fullName>
    </submittedName>
</protein>
<dbReference type="GO" id="GO:0016407">
    <property type="term" value="F:acetyltransferase activity"/>
    <property type="evidence" value="ECO:0007669"/>
    <property type="project" value="TreeGrafter"/>
</dbReference>
<evidence type="ECO:0000256" key="3">
    <source>
        <dbReference type="ARBA" id="ARBA00011484"/>
    </source>
</evidence>
<gene>
    <name evidence="10" type="ORF">D3P04_01155</name>
</gene>
<comment type="subunit">
    <text evidence="3">Forms a 24-polypeptide structural core with octahedral symmetry.</text>
</comment>